<dbReference type="PATRIC" id="fig|1267003.4.peg.2200"/>
<dbReference type="Pfam" id="PF09972">
    <property type="entry name" value="DUF2207"/>
    <property type="match status" value="1"/>
</dbReference>
<dbReference type="STRING" id="357278.IV61_GL002377"/>
<evidence type="ECO:0000313" key="5">
    <source>
        <dbReference type="EMBL" id="KRK38271.1"/>
    </source>
</evidence>
<sequence length="610" mass="66829">MLKRRGLWGLILGLLVGLLFCVQGQSVRASADYTISPYRVNVQVLKYGDANVTQTMTYRFDDGYHGVFNVQDIRGIQGGKLTGVQYRVNDGGTVTGVPATDGQNGSYELTQSKQRLRVKLYQTVSDGDQMAVTYRFHLRGVVKNYRDTAELNWKVIGTGWDVQLNHVKVTIQLPQTKVSKLQAWTHGPLSGHTQVDRQHGRVVMTVAQNPAESFVESHLLFPTTVTATNPNKVAKNRLVAAQQQEAKLARQANQKRQQAQWLRWGFFLVLIALLVGCGVRSWWWYHRHPANKYAHPTPINHAFDVPGVTPALAQSLADGMSPNTDALAGEILAAAARKEITLEPVKDGRKETVKLTKNGEQTNSFLEKCFAQVGSDDSFTLQELKTFGKHDENDELNKWFSEWQEPIDDAADTYYDDKNLKLRERLIGTRLGLSALIIVTAAASWLLGVTVGKVGTVVGLIVLIVFWIFVGRFYRRIDRNNAKGLDQVNELTGFRRMLKDIGHFNTAEIGDLILWEQILPYAAAFGLAQQVADKLAVDFGPEALDTDLVVFYPLFYGGVGLPLGDALSDSLSSALQSADTSSDSSISGGSGGFSGGSSGGFGGGSGGGAF</sequence>
<dbReference type="InterPro" id="IPR018702">
    <property type="entry name" value="DUF2207"/>
</dbReference>
<keyword evidence="2" id="KW-0812">Transmembrane</keyword>
<dbReference type="InterPro" id="IPR048389">
    <property type="entry name" value="YciQ-like_C"/>
</dbReference>
<dbReference type="Pfam" id="PF20990">
    <property type="entry name" value="DUF2207_C"/>
    <property type="match status" value="1"/>
</dbReference>
<accession>A0A0R1GW27</accession>
<feature type="transmembrane region" description="Helical" evidence="2">
    <location>
        <begin position="427"/>
        <end position="448"/>
    </location>
</feature>
<reference evidence="5 6" key="1">
    <citation type="journal article" date="2015" name="Genome Announc.">
        <title>Expanding the biotechnology potential of lactobacilli through comparative genomics of 213 strains and associated genera.</title>
        <authorList>
            <person name="Sun Z."/>
            <person name="Harris H.M."/>
            <person name="McCann A."/>
            <person name="Guo C."/>
            <person name="Argimon S."/>
            <person name="Zhang W."/>
            <person name="Yang X."/>
            <person name="Jeffery I.B."/>
            <person name="Cooney J.C."/>
            <person name="Kagawa T.F."/>
            <person name="Liu W."/>
            <person name="Song Y."/>
            <person name="Salvetti E."/>
            <person name="Wrobel A."/>
            <person name="Rasinkangas P."/>
            <person name="Parkhill J."/>
            <person name="Rea M.C."/>
            <person name="O'Sullivan O."/>
            <person name="Ritari J."/>
            <person name="Douillard F.P."/>
            <person name="Paul Ross R."/>
            <person name="Yang R."/>
            <person name="Briner A.E."/>
            <person name="Felis G.E."/>
            <person name="de Vos W.M."/>
            <person name="Barrangou R."/>
            <person name="Klaenhammer T.R."/>
            <person name="Caufield P.W."/>
            <person name="Cui Y."/>
            <person name="Zhang H."/>
            <person name="O'Toole P.W."/>
        </authorList>
    </citation>
    <scope>NUCLEOTIDE SEQUENCE [LARGE SCALE GENOMIC DNA]</scope>
    <source>
        <strain evidence="5 6">ATCC 53295</strain>
    </source>
</reference>
<dbReference type="Proteomes" id="UP000051176">
    <property type="component" value="Unassembled WGS sequence"/>
</dbReference>
<dbReference type="OrthoDB" id="2138002at2"/>
<protein>
    <recommendedName>
        <fullName evidence="7">Integral membrane protein</fullName>
    </recommendedName>
</protein>
<dbReference type="eggNOG" id="COG4907">
    <property type="taxonomic scope" value="Bacteria"/>
</dbReference>
<feature type="domain" description="DUF2207" evidence="3">
    <location>
        <begin position="34"/>
        <end position="221"/>
    </location>
</feature>
<proteinExistence type="predicted"/>
<dbReference type="AlphaFoldDB" id="A0A0R1GW27"/>
<dbReference type="EMBL" id="AZCZ01000007">
    <property type="protein sequence ID" value="KRK38271.1"/>
    <property type="molecule type" value="Genomic_DNA"/>
</dbReference>
<keyword evidence="1" id="KW-0175">Coiled coil</keyword>
<evidence type="ECO:0000256" key="2">
    <source>
        <dbReference type="SAM" id="Phobius"/>
    </source>
</evidence>
<gene>
    <name evidence="5" type="ORF">FD07_GL002085</name>
</gene>
<keyword evidence="2" id="KW-0472">Membrane</keyword>
<comment type="caution">
    <text evidence="5">The sequence shown here is derived from an EMBL/GenBank/DDBJ whole genome shotgun (WGS) entry which is preliminary data.</text>
</comment>
<feature type="coiled-coil region" evidence="1">
    <location>
        <begin position="231"/>
        <end position="258"/>
    </location>
</feature>
<evidence type="ECO:0008006" key="7">
    <source>
        <dbReference type="Google" id="ProtNLM"/>
    </source>
</evidence>
<feature type="transmembrane region" description="Helical" evidence="2">
    <location>
        <begin position="261"/>
        <end position="283"/>
    </location>
</feature>
<evidence type="ECO:0000256" key="1">
    <source>
        <dbReference type="SAM" id="Coils"/>
    </source>
</evidence>
<keyword evidence="6" id="KW-1185">Reference proteome</keyword>
<evidence type="ECO:0000313" key="6">
    <source>
        <dbReference type="Proteomes" id="UP000051176"/>
    </source>
</evidence>
<evidence type="ECO:0000259" key="4">
    <source>
        <dbReference type="Pfam" id="PF20990"/>
    </source>
</evidence>
<feature type="domain" description="Predicted membrane protein YciQ-like C-terminal" evidence="4">
    <location>
        <begin position="299"/>
        <end position="535"/>
    </location>
</feature>
<dbReference type="RefSeq" id="WP_020088875.1">
    <property type="nucleotide sequence ID" value="NZ_AZCZ01000007.1"/>
</dbReference>
<evidence type="ECO:0000259" key="3">
    <source>
        <dbReference type="Pfam" id="PF09972"/>
    </source>
</evidence>
<name>A0A0R1GW27_9LACO</name>
<feature type="transmembrane region" description="Helical" evidence="2">
    <location>
        <begin position="454"/>
        <end position="474"/>
    </location>
</feature>
<organism evidence="5 6">
    <name type="scientific">Levilactobacillus parabrevis ATCC 53295</name>
    <dbReference type="NCBI Taxonomy" id="1267003"/>
    <lineage>
        <taxon>Bacteria</taxon>
        <taxon>Bacillati</taxon>
        <taxon>Bacillota</taxon>
        <taxon>Bacilli</taxon>
        <taxon>Lactobacillales</taxon>
        <taxon>Lactobacillaceae</taxon>
        <taxon>Levilactobacillus</taxon>
    </lineage>
</organism>
<keyword evidence="2" id="KW-1133">Transmembrane helix</keyword>